<evidence type="ECO:0000256" key="12">
    <source>
        <dbReference type="ARBA" id="ARBA00023014"/>
    </source>
</evidence>
<evidence type="ECO:0000256" key="14">
    <source>
        <dbReference type="HAMAP-Rule" id="MF_01849"/>
    </source>
</evidence>
<evidence type="ECO:0000256" key="1">
    <source>
        <dbReference type="ARBA" id="ARBA00004496"/>
    </source>
</evidence>
<sequence>MNSESKKNIIELTKDEFSFWLKEMGIEAYRTHQIFKWIYSKQVDTFEEMTDIGLELRKLLLNHYTINRLNKQKVEISSDGSKKYLFGLTDGNYIESVLIPEKNHYTLCISSQVGCAQGCRFCLTAKGGFARNLTKAEIVSQVRDIQNDVAGEKLRLSNIVFMGMGEPLANYKNVIKAIDTISAKDTGLGFSKRKITISTAGLVPFLKDLGKDAGVNLAISLNAADNSTRDMLMPINRKYPVKELIEACRTYDLKPRNRITFEYILIKGVNDSPADANRLAKLLRPVKSKINLIPFNEYETSEFKRPEESVIHHFLNILLNENYTAVIRNSKGQDISAACGQLRARNC</sequence>
<dbReference type="SFLD" id="SFLDF00275">
    <property type="entry name" value="adenosine_C2_methyltransferase"/>
    <property type="match status" value="1"/>
</dbReference>
<dbReference type="Pfam" id="PF04055">
    <property type="entry name" value="Radical_SAM"/>
    <property type="match status" value="1"/>
</dbReference>
<evidence type="ECO:0000313" key="16">
    <source>
        <dbReference type="EMBL" id="CBX31180.1"/>
    </source>
</evidence>
<keyword evidence="13 14" id="KW-1015">Disulfide bond</keyword>
<keyword evidence="5 14" id="KW-0698">rRNA processing</keyword>
<evidence type="ECO:0000256" key="13">
    <source>
        <dbReference type="ARBA" id="ARBA00023157"/>
    </source>
</evidence>
<evidence type="ECO:0000256" key="4">
    <source>
        <dbReference type="ARBA" id="ARBA00022490"/>
    </source>
</evidence>
<feature type="active site" description="Proton acceptor" evidence="14">
    <location>
        <position position="95"/>
    </location>
</feature>
<evidence type="ECO:0000256" key="6">
    <source>
        <dbReference type="ARBA" id="ARBA00022603"/>
    </source>
</evidence>
<dbReference type="SFLD" id="SFLDS00029">
    <property type="entry name" value="Radical_SAM"/>
    <property type="match status" value="1"/>
</dbReference>
<comment type="catalytic activity">
    <reaction evidence="14">
        <text>adenosine(2503) in 23S rRNA + 2 reduced [2Fe-2S]-[ferredoxin] + 2 S-adenosyl-L-methionine = 2-methyladenosine(2503) in 23S rRNA + 5'-deoxyadenosine + L-methionine + 2 oxidized [2Fe-2S]-[ferredoxin] + S-adenosyl-L-homocysteine</text>
        <dbReference type="Rhea" id="RHEA:42916"/>
        <dbReference type="Rhea" id="RHEA-COMP:10000"/>
        <dbReference type="Rhea" id="RHEA-COMP:10001"/>
        <dbReference type="Rhea" id="RHEA-COMP:10152"/>
        <dbReference type="Rhea" id="RHEA-COMP:10282"/>
        <dbReference type="ChEBI" id="CHEBI:17319"/>
        <dbReference type="ChEBI" id="CHEBI:33737"/>
        <dbReference type="ChEBI" id="CHEBI:33738"/>
        <dbReference type="ChEBI" id="CHEBI:57844"/>
        <dbReference type="ChEBI" id="CHEBI:57856"/>
        <dbReference type="ChEBI" id="CHEBI:59789"/>
        <dbReference type="ChEBI" id="CHEBI:74411"/>
        <dbReference type="ChEBI" id="CHEBI:74497"/>
        <dbReference type="EC" id="2.1.1.192"/>
    </reaction>
</comment>
<dbReference type="SUPFAM" id="SSF102114">
    <property type="entry name" value="Radical SAM enzymes"/>
    <property type="match status" value="1"/>
</dbReference>
<dbReference type="GO" id="GO:0002935">
    <property type="term" value="F:tRNA (adenine(37)-C2)-methyltransferase activity"/>
    <property type="evidence" value="ECO:0007669"/>
    <property type="project" value="UniProtKB-UniRule"/>
</dbReference>
<dbReference type="NCBIfam" id="TIGR00048">
    <property type="entry name" value="rRNA_mod_RlmN"/>
    <property type="match status" value="1"/>
</dbReference>
<feature type="binding site" evidence="14">
    <location>
        <position position="119"/>
    </location>
    <ligand>
        <name>[4Fe-4S] cluster</name>
        <dbReference type="ChEBI" id="CHEBI:49883"/>
        <note>4Fe-4S-S-AdoMet</note>
    </ligand>
</feature>
<dbReference type="GO" id="GO:0051539">
    <property type="term" value="F:4 iron, 4 sulfur cluster binding"/>
    <property type="evidence" value="ECO:0007669"/>
    <property type="project" value="UniProtKB-UniRule"/>
</dbReference>
<gene>
    <name evidence="14" type="primary">rlmN</name>
    <name evidence="16" type="ORF">N47_E46920</name>
</gene>
<accession>E1YM47</accession>
<comment type="function">
    <text evidence="14">Specifically methylates position 2 of adenine 2503 in 23S rRNA and position 2 of adenine 37 in tRNAs.</text>
</comment>
<protein>
    <recommendedName>
        <fullName evidence="14">Probable dual-specificity RNA methyltransferase RlmN</fullName>
        <ecNumber evidence="14">2.1.1.192</ecNumber>
    </recommendedName>
    <alternativeName>
        <fullName evidence="14">23S rRNA (adenine(2503)-C(2))-methyltransferase</fullName>
    </alternativeName>
    <alternativeName>
        <fullName evidence="14">23S rRNA m2A2503 methyltransferase</fullName>
    </alternativeName>
    <alternativeName>
        <fullName evidence="14">Ribosomal RNA large subunit methyltransferase N</fullName>
    </alternativeName>
    <alternativeName>
        <fullName evidence="14">tRNA (adenine(37)-C(2))-methyltransferase</fullName>
    </alternativeName>
    <alternativeName>
        <fullName evidence="14">tRNA m2A37 methyltransferase</fullName>
    </alternativeName>
</protein>
<dbReference type="InterPro" id="IPR027492">
    <property type="entry name" value="RNA_MTrfase_RlmN"/>
</dbReference>
<evidence type="ECO:0000256" key="9">
    <source>
        <dbReference type="ARBA" id="ARBA00022694"/>
    </source>
</evidence>
<dbReference type="FunFam" id="3.20.20.70:FF:000014">
    <property type="entry name" value="Probable dual-specificity RNA methyltransferase RlmN"/>
    <property type="match status" value="1"/>
</dbReference>
<dbReference type="CDD" id="cd01335">
    <property type="entry name" value="Radical_SAM"/>
    <property type="match status" value="1"/>
</dbReference>
<dbReference type="InterPro" id="IPR040072">
    <property type="entry name" value="Methyltransferase_A"/>
</dbReference>
<keyword evidence="9 14" id="KW-0819">tRNA processing</keyword>
<comment type="caution">
    <text evidence="14">Lacks conserved residue(s) required for the propagation of feature annotation.</text>
</comment>
<evidence type="ECO:0000256" key="10">
    <source>
        <dbReference type="ARBA" id="ARBA00022723"/>
    </source>
</evidence>
<feature type="binding site" evidence="14">
    <location>
        <position position="115"/>
    </location>
    <ligand>
        <name>[4Fe-4S] cluster</name>
        <dbReference type="ChEBI" id="CHEBI:49883"/>
        <note>4Fe-4S-S-AdoMet</note>
    </ligand>
</feature>
<name>E1YM47_9BACT</name>
<proteinExistence type="inferred from homology"/>
<dbReference type="GO" id="GO:0000049">
    <property type="term" value="F:tRNA binding"/>
    <property type="evidence" value="ECO:0007669"/>
    <property type="project" value="UniProtKB-UniRule"/>
</dbReference>
<feature type="active site" description="S-methylcysteine intermediate" evidence="14">
    <location>
        <position position="339"/>
    </location>
</feature>
<reference evidence="16" key="1">
    <citation type="journal article" date="2011" name="Environ. Microbiol.">
        <title>Genomic insights into the metabolic potential of the polycyclic aromatic hydrocarbon degrading sulfate-reducing Deltaproteobacterium N47.</title>
        <authorList>
            <person name="Bergmann F."/>
            <person name="Selesi D."/>
            <person name="Weinmaier T."/>
            <person name="Tischler P."/>
            <person name="Rattei T."/>
            <person name="Meckenstock R.U."/>
        </authorList>
    </citation>
    <scope>NUCLEOTIDE SEQUENCE</scope>
</reference>
<dbReference type="AlphaFoldDB" id="E1YM47"/>
<comment type="miscellaneous">
    <text evidence="14">Reaction proceeds by a ping-pong mechanism involving intermediate methylation of a conserved cysteine residue.</text>
</comment>
<dbReference type="PROSITE" id="PS51918">
    <property type="entry name" value="RADICAL_SAM"/>
    <property type="match status" value="1"/>
</dbReference>
<dbReference type="EC" id="2.1.1.192" evidence="14"/>
<keyword evidence="10 14" id="KW-0479">Metal-binding</keyword>
<dbReference type="Pfam" id="PF21016">
    <property type="entry name" value="RlmN_N"/>
    <property type="match status" value="1"/>
</dbReference>
<evidence type="ECO:0000259" key="15">
    <source>
        <dbReference type="PROSITE" id="PS51918"/>
    </source>
</evidence>
<keyword evidence="4 14" id="KW-0963">Cytoplasm</keyword>
<dbReference type="GO" id="GO:0070040">
    <property type="term" value="F:rRNA (adenine(2503)-C2-)-methyltransferase activity"/>
    <property type="evidence" value="ECO:0007669"/>
    <property type="project" value="UniProtKB-UniRule"/>
</dbReference>
<dbReference type="GO" id="GO:0005737">
    <property type="term" value="C:cytoplasm"/>
    <property type="evidence" value="ECO:0007669"/>
    <property type="project" value="UniProtKB-SubCell"/>
</dbReference>
<evidence type="ECO:0000256" key="3">
    <source>
        <dbReference type="ARBA" id="ARBA00022485"/>
    </source>
</evidence>
<dbReference type="InterPro" id="IPR006638">
    <property type="entry name" value="Elp3/MiaA/NifB-like_rSAM"/>
</dbReference>
<evidence type="ECO:0000256" key="5">
    <source>
        <dbReference type="ARBA" id="ARBA00022552"/>
    </source>
</evidence>
<dbReference type="Gene3D" id="1.10.150.530">
    <property type="match status" value="1"/>
</dbReference>
<keyword evidence="3 14" id="KW-0004">4Fe-4S</keyword>
<organism evidence="16">
    <name type="scientific">uncultured Desulfobacterium sp</name>
    <dbReference type="NCBI Taxonomy" id="201089"/>
    <lineage>
        <taxon>Bacteria</taxon>
        <taxon>Pseudomonadati</taxon>
        <taxon>Thermodesulfobacteriota</taxon>
        <taxon>Desulfobacteria</taxon>
        <taxon>Desulfobacterales</taxon>
        <taxon>Desulfobacteriaceae</taxon>
        <taxon>Desulfobacterium</taxon>
        <taxon>environmental samples</taxon>
    </lineage>
</organism>
<evidence type="ECO:0000256" key="2">
    <source>
        <dbReference type="ARBA" id="ARBA00007544"/>
    </source>
</evidence>
<feature type="binding site" evidence="14">
    <location>
        <position position="296"/>
    </location>
    <ligand>
        <name>S-adenosyl-L-methionine</name>
        <dbReference type="ChEBI" id="CHEBI:59789"/>
    </ligand>
</feature>
<feature type="binding site" evidence="14">
    <location>
        <begin position="165"/>
        <end position="166"/>
    </location>
    <ligand>
        <name>S-adenosyl-L-methionine</name>
        <dbReference type="ChEBI" id="CHEBI:59789"/>
    </ligand>
</feature>
<dbReference type="EMBL" id="FR695877">
    <property type="protein sequence ID" value="CBX31180.1"/>
    <property type="molecule type" value="Genomic_DNA"/>
</dbReference>
<comment type="cofactor">
    <cofactor evidence="14">
        <name>[4Fe-4S] cluster</name>
        <dbReference type="ChEBI" id="CHEBI:49883"/>
    </cofactor>
    <text evidence="14">Binds 1 [4Fe-4S] cluster. The cluster is coordinated with 3 cysteines and an exchangeable S-adenosyl-L-methionine.</text>
</comment>
<dbReference type="Gene3D" id="3.20.20.70">
    <property type="entry name" value="Aldolase class I"/>
    <property type="match status" value="1"/>
</dbReference>
<feature type="binding site" evidence="14">
    <location>
        <position position="122"/>
    </location>
    <ligand>
        <name>[4Fe-4S] cluster</name>
        <dbReference type="ChEBI" id="CHEBI:49883"/>
        <note>4Fe-4S-S-AdoMet</note>
    </ligand>
</feature>
<dbReference type="SMART" id="SM00729">
    <property type="entry name" value="Elp3"/>
    <property type="match status" value="1"/>
</dbReference>
<feature type="domain" description="Radical SAM core" evidence="15">
    <location>
        <begin position="101"/>
        <end position="328"/>
    </location>
</feature>
<dbReference type="PIRSF" id="PIRSF006004">
    <property type="entry name" value="CHP00048"/>
    <property type="match status" value="1"/>
</dbReference>
<dbReference type="GO" id="GO:0019843">
    <property type="term" value="F:rRNA binding"/>
    <property type="evidence" value="ECO:0007669"/>
    <property type="project" value="UniProtKB-UniRule"/>
</dbReference>
<dbReference type="GO" id="GO:0030488">
    <property type="term" value="P:tRNA methylation"/>
    <property type="evidence" value="ECO:0007669"/>
    <property type="project" value="UniProtKB-UniRule"/>
</dbReference>
<dbReference type="InterPro" id="IPR013785">
    <property type="entry name" value="Aldolase_TIM"/>
</dbReference>
<dbReference type="SFLD" id="SFLDG01062">
    <property type="entry name" value="methyltransferase_(Class_A)"/>
    <property type="match status" value="1"/>
</dbReference>
<dbReference type="InterPro" id="IPR058240">
    <property type="entry name" value="rSAM_sf"/>
</dbReference>
<keyword evidence="6 14" id="KW-0489">Methyltransferase</keyword>
<dbReference type="GO" id="GO:0046872">
    <property type="term" value="F:metal ion binding"/>
    <property type="evidence" value="ECO:0007669"/>
    <property type="project" value="UniProtKB-KW"/>
</dbReference>
<feature type="binding site" evidence="14">
    <location>
        <position position="198"/>
    </location>
    <ligand>
        <name>S-adenosyl-L-methionine</name>
        <dbReference type="ChEBI" id="CHEBI:59789"/>
    </ligand>
</feature>
<evidence type="ECO:0000256" key="8">
    <source>
        <dbReference type="ARBA" id="ARBA00022691"/>
    </source>
</evidence>
<keyword evidence="12 14" id="KW-0411">Iron-sulfur</keyword>
<feature type="binding site" evidence="14">
    <location>
        <begin position="220"/>
        <end position="222"/>
    </location>
    <ligand>
        <name>S-adenosyl-L-methionine</name>
        <dbReference type="ChEBI" id="CHEBI:59789"/>
    </ligand>
</feature>
<dbReference type="PANTHER" id="PTHR30544:SF5">
    <property type="entry name" value="RADICAL SAM CORE DOMAIN-CONTAINING PROTEIN"/>
    <property type="match status" value="1"/>
</dbReference>
<comment type="subcellular location">
    <subcellularLocation>
        <location evidence="1 14">Cytoplasm</location>
    </subcellularLocation>
</comment>
<dbReference type="GO" id="GO:0070475">
    <property type="term" value="P:rRNA base methylation"/>
    <property type="evidence" value="ECO:0007669"/>
    <property type="project" value="UniProtKB-UniRule"/>
</dbReference>
<dbReference type="InterPro" id="IPR048641">
    <property type="entry name" value="RlmN_N"/>
</dbReference>
<evidence type="ECO:0000256" key="7">
    <source>
        <dbReference type="ARBA" id="ARBA00022679"/>
    </source>
</evidence>
<evidence type="ECO:0000256" key="11">
    <source>
        <dbReference type="ARBA" id="ARBA00023004"/>
    </source>
</evidence>
<comment type="catalytic activity">
    <reaction evidence="14">
        <text>adenosine(37) in tRNA + 2 reduced [2Fe-2S]-[ferredoxin] + 2 S-adenosyl-L-methionine = 2-methyladenosine(37) in tRNA + 5'-deoxyadenosine + L-methionine + 2 oxidized [2Fe-2S]-[ferredoxin] + S-adenosyl-L-homocysteine</text>
        <dbReference type="Rhea" id="RHEA:43332"/>
        <dbReference type="Rhea" id="RHEA-COMP:10000"/>
        <dbReference type="Rhea" id="RHEA-COMP:10001"/>
        <dbReference type="Rhea" id="RHEA-COMP:10162"/>
        <dbReference type="Rhea" id="RHEA-COMP:10485"/>
        <dbReference type="ChEBI" id="CHEBI:17319"/>
        <dbReference type="ChEBI" id="CHEBI:33737"/>
        <dbReference type="ChEBI" id="CHEBI:33738"/>
        <dbReference type="ChEBI" id="CHEBI:57844"/>
        <dbReference type="ChEBI" id="CHEBI:57856"/>
        <dbReference type="ChEBI" id="CHEBI:59789"/>
        <dbReference type="ChEBI" id="CHEBI:74411"/>
        <dbReference type="ChEBI" id="CHEBI:74497"/>
        <dbReference type="EC" id="2.1.1.192"/>
    </reaction>
</comment>
<dbReference type="HAMAP" id="MF_01849">
    <property type="entry name" value="RNA_methyltr_RlmN"/>
    <property type="match status" value="1"/>
</dbReference>
<dbReference type="InterPro" id="IPR004383">
    <property type="entry name" value="rRNA_lsu_MTrfase_RlmN/Cfr"/>
</dbReference>
<comment type="similarity">
    <text evidence="2 14">Belongs to the radical SAM superfamily. RlmN family.</text>
</comment>
<dbReference type="InterPro" id="IPR007197">
    <property type="entry name" value="rSAM"/>
</dbReference>
<keyword evidence="7 14" id="KW-0808">Transferase</keyword>
<keyword evidence="8 14" id="KW-0949">S-adenosyl-L-methionine</keyword>
<keyword evidence="11 14" id="KW-0408">Iron</keyword>
<dbReference type="PANTHER" id="PTHR30544">
    <property type="entry name" value="23S RRNA METHYLTRANSFERASE"/>
    <property type="match status" value="1"/>
</dbReference>